<feature type="domain" description="SAF" evidence="2">
    <location>
        <begin position="11"/>
        <end position="86"/>
    </location>
</feature>
<dbReference type="Gene3D" id="2.30.130.110">
    <property type="match status" value="1"/>
</dbReference>
<dbReference type="EMBL" id="MJIH01000001">
    <property type="protein sequence ID" value="OLR64600.1"/>
    <property type="molecule type" value="Genomic_DNA"/>
</dbReference>
<dbReference type="eggNOG" id="COG2721">
    <property type="taxonomic scope" value="Bacteria"/>
</dbReference>
<dbReference type="InterPro" id="IPR044144">
    <property type="entry name" value="SAF_UxaA/GarD"/>
</dbReference>
<gene>
    <name evidence="3" type="ORF">BIV18_03150</name>
</gene>
<dbReference type="PANTHER" id="PTHR30536:SF5">
    <property type="entry name" value="ALTRONATE DEHYDRATASE"/>
    <property type="match status" value="1"/>
</dbReference>
<dbReference type="GO" id="GO:0016829">
    <property type="term" value="F:lyase activity"/>
    <property type="evidence" value="ECO:0007669"/>
    <property type="project" value="UniProtKB-KW"/>
</dbReference>
<keyword evidence="1" id="KW-0456">Lyase</keyword>
<dbReference type="STRING" id="1465756.BIV18_03150"/>
<dbReference type="AlphaFoldDB" id="A0A1U7LYV4"/>
<organism evidence="3 4">
    <name type="scientific">Peptoniphilus porci</name>
    <dbReference type="NCBI Taxonomy" id="2652280"/>
    <lineage>
        <taxon>Bacteria</taxon>
        <taxon>Bacillati</taxon>
        <taxon>Bacillota</taxon>
        <taxon>Tissierellia</taxon>
        <taxon>Tissierellales</taxon>
        <taxon>Peptoniphilaceae</taxon>
        <taxon>Peptoniphilus</taxon>
    </lineage>
</organism>
<dbReference type="CDD" id="cd11613">
    <property type="entry name" value="SAF_AH_GD"/>
    <property type="match status" value="1"/>
</dbReference>
<evidence type="ECO:0000256" key="1">
    <source>
        <dbReference type="ARBA" id="ARBA00023239"/>
    </source>
</evidence>
<proteinExistence type="predicted"/>
<dbReference type="PANTHER" id="PTHR30536">
    <property type="entry name" value="ALTRONATE/GALACTARATE DEHYDRATASE"/>
    <property type="match status" value="1"/>
</dbReference>
<dbReference type="Pfam" id="PF08666">
    <property type="entry name" value="SAF"/>
    <property type="match status" value="1"/>
</dbReference>
<protein>
    <submittedName>
        <fullName evidence="3">Hydrolase</fullName>
    </submittedName>
</protein>
<dbReference type="SMART" id="SM00858">
    <property type="entry name" value="SAF"/>
    <property type="match status" value="1"/>
</dbReference>
<dbReference type="GO" id="GO:0019698">
    <property type="term" value="P:D-galacturonate catabolic process"/>
    <property type="evidence" value="ECO:0007669"/>
    <property type="project" value="TreeGrafter"/>
</dbReference>
<dbReference type="InterPro" id="IPR013974">
    <property type="entry name" value="SAF"/>
</dbReference>
<dbReference type="GO" id="GO:0016787">
    <property type="term" value="F:hydrolase activity"/>
    <property type="evidence" value="ECO:0007669"/>
    <property type="project" value="UniProtKB-KW"/>
</dbReference>
<keyword evidence="4" id="KW-1185">Reference proteome</keyword>
<dbReference type="Proteomes" id="UP000187166">
    <property type="component" value="Unassembled WGS sequence"/>
</dbReference>
<name>A0A1U7LYV4_9FIRM</name>
<evidence type="ECO:0000313" key="3">
    <source>
        <dbReference type="EMBL" id="OLR64600.1"/>
    </source>
</evidence>
<reference evidence="3 4" key="1">
    <citation type="journal article" date="2016" name="Appl. Environ. Microbiol.">
        <title>Function and Phylogeny of Bacterial Butyryl Coenzyme A:Acetate Transferases and Their Diversity in the Proximal Colon of Swine.</title>
        <authorList>
            <person name="Trachsel J."/>
            <person name="Bayles D.O."/>
            <person name="Looft T."/>
            <person name="Levine U.Y."/>
            <person name="Allen H.K."/>
        </authorList>
    </citation>
    <scope>NUCLEOTIDE SEQUENCE [LARGE SCALE GENOMIC DNA]</scope>
    <source>
        <strain evidence="3 4">35-6-1</strain>
    </source>
</reference>
<sequence length="96" mass="11110">MKYALKVDDKDNVVTVLSHIEKGETVSYLDNGDTKEVVAQNDIPIYHKIAIRDIKMEEDIVKYGEHIGRASKDIIKGFHVHTHNIKDHRENLEEKE</sequence>
<dbReference type="InterPro" id="IPR052172">
    <property type="entry name" value="UxaA_altronate/galactarate_dh"/>
</dbReference>
<keyword evidence="3" id="KW-0378">Hydrolase</keyword>
<comment type="caution">
    <text evidence="3">The sequence shown here is derived from an EMBL/GenBank/DDBJ whole genome shotgun (WGS) entry which is preliminary data.</text>
</comment>
<evidence type="ECO:0000259" key="2">
    <source>
        <dbReference type="SMART" id="SM00858"/>
    </source>
</evidence>
<accession>A0A1U7LYV4</accession>
<evidence type="ECO:0000313" key="4">
    <source>
        <dbReference type="Proteomes" id="UP000187166"/>
    </source>
</evidence>